<reference evidence="4 5" key="1">
    <citation type="submission" date="2019-06" db="EMBL/GenBank/DDBJ databases">
        <title>Description of Kitasatospora acidophila sp. nov. isolated from pine grove soil, and reclassification of Streptomyces novaecaesareae to Kitasatospora novaeceasareae comb. nov.</title>
        <authorList>
            <person name="Kim M.J."/>
        </authorList>
    </citation>
    <scope>NUCLEOTIDE SEQUENCE [LARGE SCALE GENOMIC DNA]</scope>
    <source>
        <strain evidence="4 5">MMS16-CNU292</strain>
    </source>
</reference>
<feature type="domain" description="N-acetyltransferase" evidence="3">
    <location>
        <begin position="11"/>
        <end position="157"/>
    </location>
</feature>
<comment type="caution">
    <text evidence="4">The sequence shown here is derived from an EMBL/GenBank/DDBJ whole genome shotgun (WGS) entry which is preliminary data.</text>
</comment>
<dbReference type="OrthoDB" id="9802340at2"/>
<dbReference type="Gene3D" id="3.40.630.30">
    <property type="match status" value="1"/>
</dbReference>
<evidence type="ECO:0000259" key="3">
    <source>
        <dbReference type="PROSITE" id="PS51186"/>
    </source>
</evidence>
<keyword evidence="5" id="KW-1185">Reference proteome</keyword>
<dbReference type="PROSITE" id="PS51186">
    <property type="entry name" value="GNAT"/>
    <property type="match status" value="1"/>
</dbReference>
<sequence>MHPSLRQRHPGLVRLATERDLDRLHRIDREIFPEEPYPFFVLRQLFEVHGSRFLVLDQGSELAGYALLATTPDHQESWVLGLGVVAKHRNLGYGRQLIEEGISLLTSDRVREVRLSVDRDNDVALHIYRSLGFSLVREHDGYFGPGDDRLILGLPLPG</sequence>
<dbReference type="InterPro" id="IPR000182">
    <property type="entry name" value="GNAT_dom"/>
</dbReference>
<keyword evidence="1 4" id="KW-0808">Transferase</keyword>
<name>A0A540W487_9ACTN</name>
<evidence type="ECO:0000256" key="2">
    <source>
        <dbReference type="ARBA" id="ARBA00023315"/>
    </source>
</evidence>
<dbReference type="InterPro" id="IPR050680">
    <property type="entry name" value="YpeA/RimI_acetyltransf"/>
</dbReference>
<protein>
    <submittedName>
        <fullName evidence="4">GNAT family N-acetyltransferase</fullName>
    </submittedName>
</protein>
<dbReference type="InterPro" id="IPR016181">
    <property type="entry name" value="Acyl_CoA_acyltransferase"/>
</dbReference>
<accession>A0A540W487</accession>
<evidence type="ECO:0000256" key="1">
    <source>
        <dbReference type="ARBA" id="ARBA00022679"/>
    </source>
</evidence>
<dbReference type="PANTHER" id="PTHR43420:SF12">
    <property type="entry name" value="N-ACETYLTRANSFERASE DOMAIN-CONTAINING PROTEIN"/>
    <property type="match status" value="1"/>
</dbReference>
<keyword evidence="2" id="KW-0012">Acyltransferase</keyword>
<dbReference type="CDD" id="cd04301">
    <property type="entry name" value="NAT_SF"/>
    <property type="match status" value="1"/>
</dbReference>
<dbReference type="GO" id="GO:0016747">
    <property type="term" value="F:acyltransferase activity, transferring groups other than amino-acyl groups"/>
    <property type="evidence" value="ECO:0007669"/>
    <property type="project" value="InterPro"/>
</dbReference>
<proteinExistence type="predicted"/>
<organism evidence="4 5">
    <name type="scientific">Kitasatospora acidiphila</name>
    <dbReference type="NCBI Taxonomy" id="2567942"/>
    <lineage>
        <taxon>Bacteria</taxon>
        <taxon>Bacillati</taxon>
        <taxon>Actinomycetota</taxon>
        <taxon>Actinomycetes</taxon>
        <taxon>Kitasatosporales</taxon>
        <taxon>Streptomycetaceae</taxon>
        <taxon>Kitasatospora</taxon>
    </lineage>
</organism>
<dbReference type="PANTHER" id="PTHR43420">
    <property type="entry name" value="ACETYLTRANSFERASE"/>
    <property type="match status" value="1"/>
</dbReference>
<gene>
    <name evidence="4" type="ORF">E6W39_18195</name>
</gene>
<dbReference type="Proteomes" id="UP000319103">
    <property type="component" value="Unassembled WGS sequence"/>
</dbReference>
<dbReference type="AlphaFoldDB" id="A0A540W487"/>
<dbReference type="EMBL" id="VIGB01000003">
    <property type="protein sequence ID" value="TQF03802.1"/>
    <property type="molecule type" value="Genomic_DNA"/>
</dbReference>
<evidence type="ECO:0000313" key="5">
    <source>
        <dbReference type="Proteomes" id="UP000319103"/>
    </source>
</evidence>
<evidence type="ECO:0000313" key="4">
    <source>
        <dbReference type="EMBL" id="TQF03802.1"/>
    </source>
</evidence>
<dbReference type="RefSeq" id="WP_141634409.1">
    <property type="nucleotide sequence ID" value="NZ_VIGB01000003.1"/>
</dbReference>
<dbReference type="SUPFAM" id="SSF55729">
    <property type="entry name" value="Acyl-CoA N-acyltransferases (Nat)"/>
    <property type="match status" value="1"/>
</dbReference>
<dbReference type="Pfam" id="PF00583">
    <property type="entry name" value="Acetyltransf_1"/>
    <property type="match status" value="1"/>
</dbReference>